<dbReference type="STRING" id="1381753.V2WT29"/>
<dbReference type="OrthoDB" id="3346544at2759"/>
<accession>V2WT29</accession>
<evidence type="ECO:0000313" key="3">
    <source>
        <dbReference type="Proteomes" id="UP000017559"/>
    </source>
</evidence>
<dbReference type="HOGENOM" id="CLU_044614_2_2_1"/>
<dbReference type="EMBL" id="AWSO01001472">
    <property type="protein sequence ID" value="ESK83681.1"/>
    <property type="molecule type" value="Genomic_DNA"/>
</dbReference>
<feature type="transmembrane region" description="Helical" evidence="1">
    <location>
        <begin position="132"/>
        <end position="153"/>
    </location>
</feature>
<organism evidence="2 3">
    <name type="scientific">Moniliophthora roreri (strain MCA 2997)</name>
    <name type="common">Cocoa frosty pod rot fungus</name>
    <name type="synonym">Crinipellis roreri</name>
    <dbReference type="NCBI Taxonomy" id="1381753"/>
    <lineage>
        <taxon>Eukaryota</taxon>
        <taxon>Fungi</taxon>
        <taxon>Dikarya</taxon>
        <taxon>Basidiomycota</taxon>
        <taxon>Agaricomycotina</taxon>
        <taxon>Agaricomycetes</taxon>
        <taxon>Agaricomycetidae</taxon>
        <taxon>Agaricales</taxon>
        <taxon>Marasmiineae</taxon>
        <taxon>Marasmiaceae</taxon>
        <taxon>Moniliophthora</taxon>
    </lineage>
</organism>
<gene>
    <name evidence="2" type="ORF">Moror_2144</name>
</gene>
<feature type="transmembrane region" description="Helical" evidence="1">
    <location>
        <begin position="232"/>
        <end position="256"/>
    </location>
</feature>
<comment type="caution">
    <text evidence="2">The sequence shown here is derived from an EMBL/GenBank/DDBJ whole genome shotgun (WGS) entry which is preliminary data.</text>
</comment>
<keyword evidence="1" id="KW-0472">Membrane</keyword>
<proteinExistence type="predicted"/>
<feature type="transmembrane region" description="Helical" evidence="1">
    <location>
        <begin position="95"/>
        <end position="120"/>
    </location>
</feature>
<evidence type="ECO:0000256" key="1">
    <source>
        <dbReference type="SAM" id="Phobius"/>
    </source>
</evidence>
<feature type="transmembrane region" description="Helical" evidence="1">
    <location>
        <begin position="165"/>
        <end position="182"/>
    </location>
</feature>
<sequence length="291" mass="32068">MLNYLTSSYIRTSVQHLLYVSANVALYMWEDITFLCPDVTYDGDMVVIGNSELPLFLHVGQFNSAVYETSLASSAVADAILLWRCYIVWGRQHKIIVLPALLYPAAHVVGLVLTLTDVWIHINLQLSQSAGYALAACVIGLNNLLLSTLIGMLKCLAYVSTLLNLLKAYHIFWISHQVVTYLGPKSRNMYQTIIAVTLESGLLYAAFLITFFILGIVQVVEGTGNDRLTLFYYIYGQTWAPIAGIVSTIIIVRVTLGISLDSVESTIISINAANTQNEEAHVIDISPSTNA</sequence>
<feature type="transmembrane region" description="Helical" evidence="1">
    <location>
        <begin position="202"/>
        <end position="220"/>
    </location>
</feature>
<keyword evidence="1" id="KW-0812">Transmembrane</keyword>
<reference evidence="2 3" key="1">
    <citation type="journal article" date="2014" name="BMC Genomics">
        <title>Genome and secretome analysis of the hemibiotrophic fungal pathogen, Moniliophthora roreri, which causes frosty pod rot disease of cacao: mechanisms of the biotrophic and necrotrophic phases.</title>
        <authorList>
            <person name="Meinhardt L.W."/>
            <person name="Costa G.G.L."/>
            <person name="Thomazella D.P.T."/>
            <person name="Teixeira P.J.P.L."/>
            <person name="Carazzolle M.F."/>
            <person name="Schuster S.C."/>
            <person name="Carlson J.E."/>
            <person name="Guiltinan M.J."/>
            <person name="Mieczkowski P."/>
            <person name="Farmer A."/>
            <person name="Ramaraj T."/>
            <person name="Crozier J."/>
            <person name="Davis R.E."/>
            <person name="Shao J."/>
            <person name="Melnick R.L."/>
            <person name="Pereira G.A.G."/>
            <person name="Bailey B.A."/>
        </authorList>
    </citation>
    <scope>NUCLEOTIDE SEQUENCE [LARGE SCALE GENOMIC DNA]</scope>
    <source>
        <strain evidence="2 3">MCA 2997</strain>
    </source>
</reference>
<dbReference type="AlphaFoldDB" id="V2WT29"/>
<protein>
    <submittedName>
        <fullName evidence="2">Uncharacterized protein</fullName>
    </submittedName>
</protein>
<keyword evidence="1" id="KW-1133">Transmembrane helix</keyword>
<name>V2WT29_MONRO</name>
<keyword evidence="3" id="KW-1185">Reference proteome</keyword>
<dbReference type="Proteomes" id="UP000017559">
    <property type="component" value="Unassembled WGS sequence"/>
</dbReference>
<dbReference type="KEGG" id="mrr:Moror_2144"/>
<evidence type="ECO:0000313" key="2">
    <source>
        <dbReference type="EMBL" id="ESK83681.1"/>
    </source>
</evidence>